<evidence type="ECO:0000313" key="8">
    <source>
        <dbReference type="EMBL" id="AND70863.1"/>
    </source>
</evidence>
<dbReference type="PANTHER" id="PTHR10869:SF246">
    <property type="entry name" value="TRANSMEMBRANE PROLYL 4-HYDROXYLASE"/>
    <property type="match status" value="1"/>
</dbReference>
<dbReference type="InterPro" id="IPR006620">
    <property type="entry name" value="Pro_4_hyd_alph"/>
</dbReference>
<dbReference type="OrthoDB" id="269774at2"/>
<keyword evidence="5" id="KW-0560">Oxidoreductase</keyword>
<protein>
    <recommendedName>
        <fullName evidence="7">Fe2OG dioxygenase domain-containing protein</fullName>
    </recommendedName>
</protein>
<dbReference type="PROSITE" id="PS51471">
    <property type="entry name" value="FE2OG_OXY"/>
    <property type="match status" value="1"/>
</dbReference>
<dbReference type="GO" id="GO:0005506">
    <property type="term" value="F:iron ion binding"/>
    <property type="evidence" value="ECO:0007669"/>
    <property type="project" value="InterPro"/>
</dbReference>
<dbReference type="InterPro" id="IPR044862">
    <property type="entry name" value="Pro_4_hyd_alph_FE2OG_OXY"/>
</dbReference>
<dbReference type="GO" id="GO:0031418">
    <property type="term" value="F:L-ascorbic acid binding"/>
    <property type="evidence" value="ECO:0007669"/>
    <property type="project" value="UniProtKB-KW"/>
</dbReference>
<dbReference type="SMART" id="SM00702">
    <property type="entry name" value="P4Hc"/>
    <property type="match status" value="1"/>
</dbReference>
<comment type="cofactor">
    <cofactor evidence="1">
        <name>L-ascorbate</name>
        <dbReference type="ChEBI" id="CHEBI:38290"/>
    </cofactor>
</comment>
<dbReference type="InterPro" id="IPR045054">
    <property type="entry name" value="P4HA-like"/>
</dbReference>
<dbReference type="PATRIC" id="fig|445710.3.peg.3410"/>
<keyword evidence="3" id="KW-0847">Vitamin C</keyword>
<keyword evidence="2" id="KW-0479">Metal-binding</keyword>
<dbReference type="KEGG" id="dtx:ATSB10_34090"/>
<dbReference type="Gene3D" id="2.60.120.620">
    <property type="entry name" value="q2cbj1_9rhob like domain"/>
    <property type="match status" value="1"/>
</dbReference>
<dbReference type="RefSeq" id="WP_063673841.1">
    <property type="nucleotide sequence ID" value="NZ_CP014841.1"/>
</dbReference>
<accession>A0A160N4A7</accession>
<evidence type="ECO:0000256" key="6">
    <source>
        <dbReference type="ARBA" id="ARBA00023004"/>
    </source>
</evidence>
<gene>
    <name evidence="8" type="ORF">ATSB10_34090</name>
</gene>
<dbReference type="PANTHER" id="PTHR10869">
    <property type="entry name" value="PROLYL 4-HYDROXYLASE ALPHA SUBUNIT"/>
    <property type="match status" value="1"/>
</dbReference>
<evidence type="ECO:0000256" key="5">
    <source>
        <dbReference type="ARBA" id="ARBA00023002"/>
    </source>
</evidence>
<evidence type="ECO:0000256" key="4">
    <source>
        <dbReference type="ARBA" id="ARBA00022964"/>
    </source>
</evidence>
<sequence>MKRNTSIRPELRQWILDSTRNGQSVDQILQQLKEAGYDPRESRSMVATVLKMPLAALTGVAHPHALRPRHPEAPATHAGDRDVRVLASLDEPVVRVLDQLLDPQECDELIALARPRLDRARTVDAQGGQQVDQRRTSEGMFFRLGETPLIERIESRLAALLGIPVSHGEGLQVLHYGPGQEYEPHYDWFDPTQPGFEAVTAHGGQRIASVVMYLNTPEAGGGTGFPNAGLTVTALKGAAAYFAYETNDTSSLHSGLPVERGEKWIATKWLRERPFVR</sequence>
<evidence type="ECO:0000313" key="9">
    <source>
        <dbReference type="Proteomes" id="UP000077255"/>
    </source>
</evidence>
<evidence type="ECO:0000259" key="7">
    <source>
        <dbReference type="PROSITE" id="PS51471"/>
    </source>
</evidence>
<evidence type="ECO:0000256" key="3">
    <source>
        <dbReference type="ARBA" id="ARBA00022896"/>
    </source>
</evidence>
<dbReference type="InterPro" id="IPR005123">
    <property type="entry name" value="Oxoglu/Fe-dep_dioxygenase_dom"/>
</dbReference>
<dbReference type="AlphaFoldDB" id="A0A160N4A7"/>
<dbReference type="EMBL" id="CP014841">
    <property type="protein sequence ID" value="AND70863.1"/>
    <property type="molecule type" value="Genomic_DNA"/>
</dbReference>
<keyword evidence="6" id="KW-0408">Iron</keyword>
<evidence type="ECO:0000256" key="1">
    <source>
        <dbReference type="ARBA" id="ARBA00001961"/>
    </source>
</evidence>
<organism evidence="8 9">
    <name type="scientific">Dyella thiooxydans</name>
    <dbReference type="NCBI Taxonomy" id="445710"/>
    <lineage>
        <taxon>Bacteria</taxon>
        <taxon>Pseudomonadati</taxon>
        <taxon>Pseudomonadota</taxon>
        <taxon>Gammaproteobacteria</taxon>
        <taxon>Lysobacterales</taxon>
        <taxon>Rhodanobacteraceae</taxon>
        <taxon>Dyella</taxon>
    </lineage>
</organism>
<reference evidence="8 9" key="1">
    <citation type="submission" date="2016-02" db="EMBL/GenBank/DDBJ databases">
        <title>Complete genome sequencing and analysis of ATSB10, Dyella thiooxydans isolated from rhizosphere soil of sunflower (Helianthus annuus L.).</title>
        <authorList>
            <person name="Lee Y."/>
            <person name="Hwangbo K."/>
            <person name="Chung H."/>
            <person name="Yoo J."/>
            <person name="Kim K.Y."/>
            <person name="Sa T.M."/>
            <person name="Um Y."/>
            <person name="Madhaiyan M."/>
        </authorList>
    </citation>
    <scope>NUCLEOTIDE SEQUENCE [LARGE SCALE GENOMIC DNA]</scope>
    <source>
        <strain evidence="8 9">ATSB10</strain>
    </source>
</reference>
<dbReference type="Proteomes" id="UP000077255">
    <property type="component" value="Chromosome"/>
</dbReference>
<dbReference type="Pfam" id="PF13640">
    <property type="entry name" value="2OG-FeII_Oxy_3"/>
    <property type="match status" value="1"/>
</dbReference>
<dbReference type="GO" id="GO:0004656">
    <property type="term" value="F:procollagen-proline 4-dioxygenase activity"/>
    <property type="evidence" value="ECO:0007669"/>
    <property type="project" value="TreeGrafter"/>
</dbReference>
<keyword evidence="9" id="KW-1185">Reference proteome</keyword>
<proteinExistence type="predicted"/>
<feature type="domain" description="Fe2OG dioxygenase" evidence="7">
    <location>
        <begin position="167"/>
        <end position="272"/>
    </location>
</feature>
<keyword evidence="4" id="KW-0223">Dioxygenase</keyword>
<name>A0A160N4A7_9GAMM</name>
<evidence type="ECO:0000256" key="2">
    <source>
        <dbReference type="ARBA" id="ARBA00022723"/>
    </source>
</evidence>
<dbReference type="STRING" id="445710.ATSB10_34090"/>